<evidence type="ECO:0000313" key="2">
    <source>
        <dbReference type="EMBL" id="MDN5214683.1"/>
    </source>
</evidence>
<reference evidence="2" key="1">
    <citation type="submission" date="2023-06" db="EMBL/GenBank/DDBJ databases">
        <title>Genomic of Agaribacillus aureum.</title>
        <authorList>
            <person name="Wang G."/>
        </authorList>
    </citation>
    <scope>NUCLEOTIDE SEQUENCE</scope>
    <source>
        <strain evidence="2">BMA12</strain>
    </source>
</reference>
<keyword evidence="1" id="KW-0812">Transmembrane</keyword>
<comment type="caution">
    <text evidence="2">The sequence shown here is derived from an EMBL/GenBank/DDBJ whole genome shotgun (WGS) entry which is preliminary data.</text>
</comment>
<dbReference type="EMBL" id="JAUJEB010000005">
    <property type="protein sequence ID" value="MDN5214683.1"/>
    <property type="molecule type" value="Genomic_DNA"/>
</dbReference>
<proteinExistence type="predicted"/>
<name>A0ABT8LEF9_9BACT</name>
<keyword evidence="3" id="KW-1185">Reference proteome</keyword>
<gene>
    <name evidence="2" type="ORF">QQ020_21570</name>
</gene>
<feature type="transmembrane region" description="Helical" evidence="1">
    <location>
        <begin position="118"/>
        <end position="138"/>
    </location>
</feature>
<evidence type="ECO:0000256" key="1">
    <source>
        <dbReference type="SAM" id="Phobius"/>
    </source>
</evidence>
<protein>
    <recommendedName>
        <fullName evidence="4">DUF5671 domain-containing protein</fullName>
    </recommendedName>
</protein>
<feature type="transmembrane region" description="Helical" evidence="1">
    <location>
        <begin position="43"/>
        <end position="64"/>
    </location>
</feature>
<accession>A0ABT8LEF9</accession>
<evidence type="ECO:0008006" key="4">
    <source>
        <dbReference type="Google" id="ProtNLM"/>
    </source>
</evidence>
<keyword evidence="1" id="KW-1133">Transmembrane helix</keyword>
<feature type="transmembrane region" description="Helical" evidence="1">
    <location>
        <begin position="7"/>
        <end position="31"/>
    </location>
</feature>
<organism evidence="2 3">
    <name type="scientific">Agaribacillus aureus</name>
    <dbReference type="NCBI Taxonomy" id="3051825"/>
    <lineage>
        <taxon>Bacteria</taxon>
        <taxon>Pseudomonadati</taxon>
        <taxon>Bacteroidota</taxon>
        <taxon>Cytophagia</taxon>
        <taxon>Cytophagales</taxon>
        <taxon>Splendidivirgaceae</taxon>
        <taxon>Agaribacillus</taxon>
    </lineage>
</organism>
<dbReference type="Proteomes" id="UP001172083">
    <property type="component" value="Unassembled WGS sequence"/>
</dbReference>
<dbReference type="RefSeq" id="WP_346760022.1">
    <property type="nucleotide sequence ID" value="NZ_JAUJEB010000005.1"/>
</dbReference>
<sequence>MKTIATIWIGSFFIAILSVLIMVLVPNPYVYQNISHETLFHEVVLRILSIYAPYVSISACLFFIRTPDSKSKQMSKTMTLQKVIFAYTIFFNALVILIICIFIFSSNKDGQFLNNIELLSKVVTWFTLFMTGLFAGLINRYGSIPNQSEVN</sequence>
<keyword evidence="1" id="KW-0472">Membrane</keyword>
<feature type="transmembrane region" description="Helical" evidence="1">
    <location>
        <begin position="84"/>
        <end position="106"/>
    </location>
</feature>
<evidence type="ECO:0000313" key="3">
    <source>
        <dbReference type="Proteomes" id="UP001172083"/>
    </source>
</evidence>